<dbReference type="SUPFAM" id="SSF49452">
    <property type="entry name" value="Starch-binding domain-like"/>
    <property type="match status" value="1"/>
</dbReference>
<evidence type="ECO:0000256" key="2">
    <source>
        <dbReference type="ARBA" id="ARBA00011073"/>
    </source>
</evidence>
<dbReference type="Gene3D" id="2.60.40.1120">
    <property type="entry name" value="Carboxypeptidase-like, regulatory domain"/>
    <property type="match status" value="4"/>
</dbReference>
<keyword evidence="11" id="KW-0732">Signal</keyword>
<dbReference type="InterPro" id="IPR008969">
    <property type="entry name" value="CarboxyPept-like_regulatory"/>
</dbReference>
<feature type="region of interest" description="Disordered" evidence="10">
    <location>
        <begin position="150"/>
        <end position="172"/>
    </location>
</feature>
<dbReference type="PRINTS" id="PR00723">
    <property type="entry name" value="SUBTILISIN"/>
</dbReference>
<dbReference type="EC" id="3.2.1.1" evidence="3"/>
<dbReference type="Gene3D" id="2.60.120.430">
    <property type="entry name" value="Galactose-binding lectin"/>
    <property type="match status" value="2"/>
</dbReference>
<dbReference type="InterPro" id="IPR023828">
    <property type="entry name" value="Peptidase_S8_Ser-AS"/>
</dbReference>
<evidence type="ECO:0000256" key="10">
    <source>
        <dbReference type="SAM" id="MobiDB-lite"/>
    </source>
</evidence>
<dbReference type="GO" id="GO:0005975">
    <property type="term" value="P:carbohydrate metabolic process"/>
    <property type="evidence" value="ECO:0007669"/>
    <property type="project" value="UniProtKB-ARBA"/>
</dbReference>
<evidence type="ECO:0000256" key="4">
    <source>
        <dbReference type="ARBA" id="ARBA00022670"/>
    </source>
</evidence>
<dbReference type="PROSITE" id="PS51892">
    <property type="entry name" value="SUBTILASE"/>
    <property type="match status" value="1"/>
</dbReference>
<evidence type="ECO:0000259" key="13">
    <source>
        <dbReference type="Pfam" id="PF11721"/>
    </source>
</evidence>
<accession>A0A7X5ZYP2</accession>
<feature type="signal peptide" evidence="11">
    <location>
        <begin position="1"/>
        <end position="26"/>
    </location>
</feature>
<dbReference type="PANTHER" id="PTHR43399">
    <property type="entry name" value="SUBTILISIN-RELATED"/>
    <property type="match status" value="1"/>
</dbReference>
<evidence type="ECO:0000256" key="7">
    <source>
        <dbReference type="ARBA" id="ARBA00030238"/>
    </source>
</evidence>
<dbReference type="EMBL" id="JAASRO010000001">
    <property type="protein sequence ID" value="NIK54304.1"/>
    <property type="molecule type" value="Genomic_DNA"/>
</dbReference>
<dbReference type="RefSeq" id="WP_202890928.1">
    <property type="nucleotide sequence ID" value="NZ_JAASRO010000001.1"/>
</dbReference>
<reference evidence="14 15" key="1">
    <citation type="submission" date="2020-03" db="EMBL/GenBank/DDBJ databases">
        <title>Sequencing the genomes of 1000 actinobacteria strains.</title>
        <authorList>
            <person name="Klenk H.-P."/>
        </authorList>
    </citation>
    <scope>NUCLEOTIDE SEQUENCE [LARGE SCALE GENOMIC DNA]</scope>
    <source>
        <strain evidence="14 15">DSM 45490</strain>
    </source>
</reference>
<dbReference type="SUPFAM" id="SSF49478">
    <property type="entry name" value="Cna protein B-type domain"/>
    <property type="match status" value="1"/>
</dbReference>
<dbReference type="SUPFAM" id="SSF52743">
    <property type="entry name" value="Subtilisin-like"/>
    <property type="match status" value="1"/>
</dbReference>
<dbReference type="PROSITE" id="PS00138">
    <property type="entry name" value="SUBTILASE_SER"/>
    <property type="match status" value="1"/>
</dbReference>
<feature type="active site" description="Charge relay system" evidence="8 9">
    <location>
        <position position="420"/>
    </location>
</feature>
<feature type="active site" description="Charge relay system" evidence="8 9">
    <location>
        <position position="248"/>
    </location>
</feature>
<evidence type="ECO:0000313" key="14">
    <source>
        <dbReference type="EMBL" id="NIK54304.1"/>
    </source>
</evidence>
<evidence type="ECO:0000256" key="1">
    <source>
        <dbReference type="ARBA" id="ARBA00000548"/>
    </source>
</evidence>
<dbReference type="GO" id="GO:0004252">
    <property type="term" value="F:serine-type endopeptidase activity"/>
    <property type="evidence" value="ECO:0007669"/>
    <property type="project" value="UniProtKB-UniRule"/>
</dbReference>
<keyword evidence="4 9" id="KW-0645">Protease</keyword>
<dbReference type="GO" id="GO:0004556">
    <property type="term" value="F:alpha-amylase activity"/>
    <property type="evidence" value="ECO:0007669"/>
    <property type="project" value="UniProtKB-EC"/>
</dbReference>
<dbReference type="GO" id="GO:0006508">
    <property type="term" value="P:proteolysis"/>
    <property type="evidence" value="ECO:0007669"/>
    <property type="project" value="UniProtKB-KW"/>
</dbReference>
<dbReference type="InterPro" id="IPR013784">
    <property type="entry name" value="Carb-bd-like_fold"/>
</dbReference>
<feature type="compositionally biased region" description="Low complexity" evidence="10">
    <location>
        <begin position="158"/>
        <end position="170"/>
    </location>
</feature>
<evidence type="ECO:0000256" key="3">
    <source>
        <dbReference type="ARBA" id="ARBA00012595"/>
    </source>
</evidence>
<evidence type="ECO:0000256" key="9">
    <source>
        <dbReference type="PROSITE-ProRule" id="PRU01240"/>
    </source>
</evidence>
<feature type="region of interest" description="Disordered" evidence="10">
    <location>
        <begin position="21"/>
        <end position="43"/>
    </location>
</feature>
<keyword evidence="15" id="KW-1185">Reference proteome</keyword>
<dbReference type="InterPro" id="IPR051048">
    <property type="entry name" value="Peptidase_S8/S53_subtilisin"/>
</dbReference>
<dbReference type="InterPro" id="IPR000209">
    <property type="entry name" value="Peptidase_S8/S53_dom"/>
</dbReference>
<dbReference type="InterPro" id="IPR021720">
    <property type="entry name" value="Malectin_dom"/>
</dbReference>
<keyword evidence="5 9" id="KW-0378">Hydrolase</keyword>
<dbReference type="Pfam" id="PF11721">
    <property type="entry name" value="Malectin"/>
    <property type="match status" value="2"/>
</dbReference>
<feature type="domain" description="Malectin" evidence="13">
    <location>
        <begin position="1315"/>
        <end position="1441"/>
    </location>
</feature>
<organism evidence="14 15">
    <name type="scientific">Kribbella shirazensis</name>
    <dbReference type="NCBI Taxonomy" id="1105143"/>
    <lineage>
        <taxon>Bacteria</taxon>
        <taxon>Bacillati</taxon>
        <taxon>Actinomycetota</taxon>
        <taxon>Actinomycetes</taxon>
        <taxon>Propionibacteriales</taxon>
        <taxon>Kribbellaceae</taxon>
        <taxon>Kribbella</taxon>
    </lineage>
</organism>
<gene>
    <name evidence="14" type="ORF">BJY22_000021</name>
</gene>
<evidence type="ECO:0000313" key="15">
    <source>
        <dbReference type="Proteomes" id="UP000555407"/>
    </source>
</evidence>
<sequence>MKILPALLSMALAVGVGVGASPPASATTSLTQATSDPVKPAEQKIEPKLQQSLRTSTSDFWIRFADQADLSKAKQIKDWGARGRFVHDTLRKSAETAQSDVVAELKKQGAHYTTYWVTNAILVEDGTADLATALAGKPSVTEIHEPAEFTLDKPPVAGPAETAPKAAAGGPEWGLREINADDVWATGVTGQGITVANLDTGVDGDHAALRNTYRGFDPATGTFDDSYNFFDADGACPDGTGPCDRNGHGSHTMGTMVGDDGEGNQIGVAPGAKWIAANGCDSCTDTAMIASAQWLLAPTASDGSAPDPAKRPQIVNNSWGSNAPTNEPFMEDIIAAWDAAGIFSVWSNGNAGPQCQTAGSPGSRTLTYSVGAYAEDGTIAGFSSRGPGQDGEIKPNVAAPGVSVRSALGDGTYAAKDGTSMAAPHVTGAVALLWSAVPALVGDIESTRALLDETAHNVDDTTCGGTADDNPTWGEGKLDALALVNAGIAAGGAGTLTGTVTNAGGAPIAGATISAKGTHSRTATTGPNGVFSLQLLAGEYDVTTSAFGYLPVTTKTTITIEGSATVNAVLTAAAKYGVTGKIVTQDGGPVPNADVTVKDTPLPAVRTGADGTFAIADVPVGDYTLDVRPNACFSPTTAVLKVDGEESLTVPVKLVVDRGGYSCAVSEGDHRRGTDKVNFTSGVWADVALPFPVAFYDGSFETLKVGLRGLITPDPTATPGGAGRAVLPFYTGRPLDLDGGGVYTAATSVDGEDAFVIEYRDVTITAPDGSGDHARINFSVTFTRSGTVIVGYGDGVGSDGPISAGSTAITGIQGPGGTTGIDFSHEAPALHDGMVVTYDMPDFGFLDVKVVDKNDKLPVAGAQVSIANGDGVVENLTTDATGSFHRQLKTGDYTLFVTGPNYQSQGYDFALDKLYASAKVDAELATSIADVAGDGLDAVMGTDQGGVGSLTLTNSGSAPMSFELGEIGRHVELNTPKVVTSTATGAKTSIDLKGWNTVAPDADKAVASAIKVGTLSGGDVLTSFNPTPGKEGEPTGLGYDGNVWVHDYDAETNTAFTVTGHNTGKAFAASWNPDFKAFDMEFDSLKGDMCQLEDSPASYIHCFDRETGKKTREVKGDWSTIQLTGLAYDAGRDVYYVGGRRNGLIGTVAGTSHPNAGQLLSYCAPPQPQVMGLAYNAASDTIWYTDRSTSKSRLLQVRPDDCSLVKAWWFPEPKANQGGGLATDVTGALWATDQIADKVLLVDVEDDLVTDLPWLSLSTTAGTLAPGESTTVKVSLSTDGVKPGVAGANILVKSDSGRQSKTYVPVTLTTTEYQVGVNAGGASFTDDAGFTWSKDQPFRKGSWGYQGRSRTTTSGADVQGTVNDALFQSQRTTPGQDLTYVFDNAPKGSYLVDLGFAEIENVKPGKRVFDVLVGGRVTQYAYDMAGAVGAMTSDVHTTVVEHAGGPLTVELKGAWGQRAPSIASLRVTLDPRGAEAPPGPEDPVAEDPEVQVAPAGRSYTPAVTTGLYRQGTTRTPWTGTFLCGVLWFGFDFPFYDTTWDGVCVSPTGMLTFDRNPTSATNTNLPTSGRGADAIYPFWDYLTVDEAAGIYIGVTEVDGFAAQIIEYRDAVLRDAPDQRVSFSVTLVEDGRIQIGYGDGIGGENPLTKGSSATIGIEGMNGAPALVHSYNTPSLTAGLSLEYTLPASGTLEGVVTDTNDGKPIAGAAVTLTAPDGGTRTVTANEKGLWKAQMLLGEHTVSVSAPNYATDTGTVKITERGQALKRDVGLATGVAKVSGGKLDWHLGPNQSAKTNLTVTNTGSAPLTVSVAERVRDGGEVADLPWLTLTGDAAGAPTELAVGESTTVTATVDTAGVDPGLIVGDVLISSNDGRNPAQVLPATLAASAYWVGVDVGGKASTDSTGFAWSADKALSGGSWGHIGGTAKATTADIAGTADDELFRTQRTGKTFSYVFKNAPAGTYVIELGFAEIDRVTPGARTFDVLVGDNVVLYDHDVQADAGRLAADKHTATVKHTGGDLTVKVIGNVGERDPMLSTLKVLEDPHF</sequence>
<comment type="caution">
    <text evidence="14">The sequence shown here is derived from an EMBL/GenBank/DDBJ whole genome shotgun (WGS) entry which is preliminary data.</text>
</comment>
<comment type="catalytic activity">
    <reaction evidence="1">
        <text>Endohydrolysis of (1-&gt;4)-alpha-D-glucosidic linkages in polysaccharides containing three or more (1-&gt;4)-alpha-linked D-glucose units.</text>
        <dbReference type="EC" id="3.2.1.1"/>
    </reaction>
</comment>
<dbReference type="InterPro" id="IPR013783">
    <property type="entry name" value="Ig-like_fold"/>
</dbReference>
<dbReference type="Gene3D" id="2.60.40.10">
    <property type="entry name" value="Immunoglobulins"/>
    <property type="match status" value="1"/>
</dbReference>
<feature type="chain" id="PRO_5030910931" description="alpha-amylase" evidence="11">
    <location>
        <begin position="27"/>
        <end position="2042"/>
    </location>
</feature>
<proteinExistence type="inferred from homology"/>
<dbReference type="GO" id="GO:0030246">
    <property type="term" value="F:carbohydrate binding"/>
    <property type="evidence" value="ECO:0007669"/>
    <property type="project" value="InterPro"/>
</dbReference>
<dbReference type="InterPro" id="IPR015500">
    <property type="entry name" value="Peptidase_S8_subtilisin-rel"/>
</dbReference>
<feature type="domain" description="Peptidase S8/S53" evidence="12">
    <location>
        <begin position="190"/>
        <end position="460"/>
    </location>
</feature>
<feature type="compositionally biased region" description="Low complexity" evidence="10">
    <location>
        <begin position="21"/>
        <end position="35"/>
    </location>
</feature>
<dbReference type="Pfam" id="PF00082">
    <property type="entry name" value="Peptidase_S8"/>
    <property type="match status" value="1"/>
</dbReference>
<feature type="domain" description="Malectin" evidence="13">
    <location>
        <begin position="1888"/>
        <end position="2020"/>
    </location>
</feature>
<dbReference type="SUPFAM" id="SSF49464">
    <property type="entry name" value="Carboxypeptidase regulatory domain-like"/>
    <property type="match status" value="2"/>
</dbReference>
<dbReference type="Proteomes" id="UP000555407">
    <property type="component" value="Unassembled WGS sequence"/>
</dbReference>
<dbReference type="InterPro" id="IPR036852">
    <property type="entry name" value="Peptidase_S8/S53_dom_sf"/>
</dbReference>
<evidence type="ECO:0000256" key="6">
    <source>
        <dbReference type="ARBA" id="ARBA00022825"/>
    </source>
</evidence>
<dbReference type="Gene3D" id="3.40.50.200">
    <property type="entry name" value="Peptidase S8/S53 domain"/>
    <property type="match status" value="1"/>
</dbReference>
<evidence type="ECO:0000259" key="12">
    <source>
        <dbReference type="Pfam" id="PF00082"/>
    </source>
</evidence>
<evidence type="ECO:0000256" key="8">
    <source>
        <dbReference type="PIRSR" id="PIRSR615500-1"/>
    </source>
</evidence>
<evidence type="ECO:0000256" key="5">
    <source>
        <dbReference type="ARBA" id="ARBA00022801"/>
    </source>
</evidence>
<dbReference type="Pfam" id="PF13620">
    <property type="entry name" value="CarboxypepD_reg"/>
    <property type="match status" value="4"/>
</dbReference>
<comment type="similarity">
    <text evidence="2 9">Belongs to the peptidase S8 family.</text>
</comment>
<feature type="active site" description="Charge relay system" evidence="8 9">
    <location>
        <position position="199"/>
    </location>
</feature>
<name>A0A7X5ZYP2_9ACTN</name>
<evidence type="ECO:0000256" key="11">
    <source>
        <dbReference type="SAM" id="SignalP"/>
    </source>
</evidence>
<dbReference type="PANTHER" id="PTHR43399:SF4">
    <property type="entry name" value="CELL WALL-ASSOCIATED PROTEASE"/>
    <property type="match status" value="1"/>
</dbReference>
<keyword evidence="6 9" id="KW-0720">Serine protease</keyword>
<protein>
    <recommendedName>
        <fullName evidence="3">alpha-amylase</fullName>
        <ecNumber evidence="3">3.2.1.1</ecNumber>
    </recommendedName>
    <alternativeName>
        <fullName evidence="7">1,4-alpha-D-glucan glucanohydrolase</fullName>
    </alternativeName>
</protein>
<dbReference type="SUPFAM" id="SSF63825">
    <property type="entry name" value="YWTD domain"/>
    <property type="match status" value="1"/>
</dbReference>